<evidence type="ECO:0000313" key="3">
    <source>
        <dbReference type="Proteomes" id="UP001620626"/>
    </source>
</evidence>
<dbReference type="AlphaFoldDB" id="A0ABD2L1A9"/>
<evidence type="ECO:0000313" key="2">
    <source>
        <dbReference type="EMBL" id="KAL3108610.1"/>
    </source>
</evidence>
<proteinExistence type="predicted"/>
<comment type="caution">
    <text evidence="2">The sequence shown here is derived from an EMBL/GenBank/DDBJ whole genome shotgun (WGS) entry which is preliminary data.</text>
</comment>
<keyword evidence="3" id="KW-1185">Reference proteome</keyword>
<feature type="region of interest" description="Disordered" evidence="1">
    <location>
        <begin position="1"/>
        <end position="41"/>
    </location>
</feature>
<reference evidence="2 3" key="1">
    <citation type="submission" date="2024-10" db="EMBL/GenBank/DDBJ databases">
        <authorList>
            <person name="Kim D."/>
        </authorList>
    </citation>
    <scope>NUCLEOTIDE SEQUENCE [LARGE SCALE GENOMIC DNA]</scope>
    <source>
        <strain evidence="2">BH-2024</strain>
    </source>
</reference>
<protein>
    <submittedName>
        <fullName evidence="2">Uncharacterized protein</fullName>
    </submittedName>
</protein>
<accession>A0ABD2L1A9</accession>
<feature type="compositionally biased region" description="Basic and acidic residues" evidence="1">
    <location>
        <begin position="8"/>
        <end position="18"/>
    </location>
</feature>
<organism evidence="2 3">
    <name type="scientific">Heterodera trifolii</name>
    <dbReference type="NCBI Taxonomy" id="157864"/>
    <lineage>
        <taxon>Eukaryota</taxon>
        <taxon>Metazoa</taxon>
        <taxon>Ecdysozoa</taxon>
        <taxon>Nematoda</taxon>
        <taxon>Chromadorea</taxon>
        <taxon>Rhabditida</taxon>
        <taxon>Tylenchina</taxon>
        <taxon>Tylenchomorpha</taxon>
        <taxon>Tylenchoidea</taxon>
        <taxon>Heteroderidae</taxon>
        <taxon>Heteroderinae</taxon>
        <taxon>Heterodera</taxon>
    </lineage>
</organism>
<dbReference type="Proteomes" id="UP001620626">
    <property type="component" value="Unassembled WGS sequence"/>
</dbReference>
<evidence type="ECO:0000256" key="1">
    <source>
        <dbReference type="SAM" id="MobiDB-lite"/>
    </source>
</evidence>
<dbReference type="EMBL" id="JBICBT010000590">
    <property type="protein sequence ID" value="KAL3108610.1"/>
    <property type="molecule type" value="Genomic_DNA"/>
</dbReference>
<name>A0ABD2L1A9_9BILA</name>
<gene>
    <name evidence="2" type="ORF">niasHT_015532</name>
</gene>
<sequence>MRNNLHNSAEKERKRPTEEEIWGEGTPEGRRRISQGEGKAFEEEGVRVKCAPGLILLWLGIAIGTNLSDGKCVVRECEEYIIYVQCVVQKYSLKWQEEKGGGKEEKGKGRGGICHKLWGEGISSRQ</sequence>